<reference evidence="3" key="1">
    <citation type="submission" date="2020-03" db="EMBL/GenBank/DDBJ databases">
        <authorList>
            <person name="Weist P."/>
        </authorList>
    </citation>
    <scope>NUCLEOTIDE SEQUENCE</scope>
</reference>
<organism evidence="3 4">
    <name type="scientific">Pleuronectes platessa</name>
    <name type="common">European plaice</name>
    <dbReference type="NCBI Taxonomy" id="8262"/>
    <lineage>
        <taxon>Eukaryota</taxon>
        <taxon>Metazoa</taxon>
        <taxon>Chordata</taxon>
        <taxon>Craniata</taxon>
        <taxon>Vertebrata</taxon>
        <taxon>Euteleostomi</taxon>
        <taxon>Actinopterygii</taxon>
        <taxon>Neopterygii</taxon>
        <taxon>Teleostei</taxon>
        <taxon>Neoteleostei</taxon>
        <taxon>Acanthomorphata</taxon>
        <taxon>Carangaria</taxon>
        <taxon>Pleuronectiformes</taxon>
        <taxon>Pleuronectoidei</taxon>
        <taxon>Pleuronectidae</taxon>
        <taxon>Pleuronectes</taxon>
    </lineage>
</organism>
<keyword evidence="4" id="KW-1185">Reference proteome</keyword>
<keyword evidence="2" id="KW-0812">Transmembrane</keyword>
<feature type="transmembrane region" description="Helical" evidence="2">
    <location>
        <begin position="171"/>
        <end position="192"/>
    </location>
</feature>
<evidence type="ECO:0000256" key="2">
    <source>
        <dbReference type="SAM" id="Phobius"/>
    </source>
</evidence>
<gene>
    <name evidence="3" type="ORF">PLEPLA_LOCUS35277</name>
</gene>
<keyword evidence="2" id="KW-0472">Membrane</keyword>
<accession>A0A9N7Z2N2</accession>
<feature type="region of interest" description="Disordered" evidence="1">
    <location>
        <begin position="124"/>
        <end position="144"/>
    </location>
</feature>
<evidence type="ECO:0000313" key="4">
    <source>
        <dbReference type="Proteomes" id="UP001153269"/>
    </source>
</evidence>
<protein>
    <submittedName>
        <fullName evidence="3">Uncharacterized protein</fullName>
    </submittedName>
</protein>
<evidence type="ECO:0000313" key="3">
    <source>
        <dbReference type="EMBL" id="CAB1447594.1"/>
    </source>
</evidence>
<dbReference type="AlphaFoldDB" id="A0A9N7Z2N2"/>
<feature type="compositionally biased region" description="Basic and acidic residues" evidence="1">
    <location>
        <begin position="128"/>
        <end position="140"/>
    </location>
</feature>
<evidence type="ECO:0000256" key="1">
    <source>
        <dbReference type="SAM" id="MobiDB-lite"/>
    </source>
</evidence>
<dbReference type="EMBL" id="CADEAL010003952">
    <property type="protein sequence ID" value="CAB1447594.1"/>
    <property type="molecule type" value="Genomic_DNA"/>
</dbReference>
<keyword evidence="2" id="KW-1133">Transmembrane helix</keyword>
<dbReference type="Proteomes" id="UP001153269">
    <property type="component" value="Unassembled WGS sequence"/>
</dbReference>
<sequence length="231" mass="25363">MLHAECCEKGVHRVGFACQRRQGARVAQPAPDVTYGTMRRHTSVSEMNAARETRKIGRRGGNRALIPSLALTSTLMSSCRLLAGGDESSAHPPHLPLSWLGWPSMPTLPQLWLAPAVSPGPLYAALGPREEGSQRAHGDPQLRSPALGSPASNHLLELLLSLSPCILPPTLLLFFLLHCLLLFFFFFFFFLLERAMAKFNPHRPTLHRANCTSSPPPKKRSFLATATAELL</sequence>
<proteinExistence type="predicted"/>
<name>A0A9N7Z2N2_PLEPL</name>
<comment type="caution">
    <text evidence="3">The sequence shown here is derived from an EMBL/GenBank/DDBJ whole genome shotgun (WGS) entry which is preliminary data.</text>
</comment>